<evidence type="ECO:0000313" key="2">
    <source>
        <dbReference type="EMBL" id="CAH1439429.1"/>
    </source>
</evidence>
<keyword evidence="3" id="KW-1185">Reference proteome</keyword>
<evidence type="ECO:0000256" key="1">
    <source>
        <dbReference type="SAM" id="MobiDB-lite"/>
    </source>
</evidence>
<sequence length="65" mass="7000">HRLNLITLTDVSICRSVPPSETSPVKPPAGDRRTPTASLETVDPTPRLSNGFVTRTTERVGGESQ</sequence>
<reference evidence="2 3" key="1">
    <citation type="submission" date="2022-01" db="EMBL/GenBank/DDBJ databases">
        <authorList>
            <person name="Xiong W."/>
            <person name="Schranz E."/>
        </authorList>
    </citation>
    <scope>NUCLEOTIDE SEQUENCE [LARGE SCALE GENOMIC DNA]</scope>
</reference>
<dbReference type="AlphaFoldDB" id="A0AAU9NNI5"/>
<organism evidence="2 3">
    <name type="scientific">Lactuca virosa</name>
    <dbReference type="NCBI Taxonomy" id="75947"/>
    <lineage>
        <taxon>Eukaryota</taxon>
        <taxon>Viridiplantae</taxon>
        <taxon>Streptophyta</taxon>
        <taxon>Embryophyta</taxon>
        <taxon>Tracheophyta</taxon>
        <taxon>Spermatophyta</taxon>
        <taxon>Magnoliopsida</taxon>
        <taxon>eudicotyledons</taxon>
        <taxon>Gunneridae</taxon>
        <taxon>Pentapetalae</taxon>
        <taxon>asterids</taxon>
        <taxon>campanulids</taxon>
        <taxon>Asterales</taxon>
        <taxon>Asteraceae</taxon>
        <taxon>Cichorioideae</taxon>
        <taxon>Cichorieae</taxon>
        <taxon>Lactucinae</taxon>
        <taxon>Lactuca</taxon>
    </lineage>
</organism>
<protein>
    <submittedName>
        <fullName evidence="2">Uncharacterized protein</fullName>
    </submittedName>
</protein>
<accession>A0AAU9NNI5</accession>
<proteinExistence type="predicted"/>
<dbReference type="Proteomes" id="UP001157418">
    <property type="component" value="Unassembled WGS sequence"/>
</dbReference>
<gene>
    <name evidence="2" type="ORF">LVIROSA_LOCUS25622</name>
</gene>
<name>A0AAU9NNI5_9ASTR</name>
<evidence type="ECO:0000313" key="3">
    <source>
        <dbReference type="Proteomes" id="UP001157418"/>
    </source>
</evidence>
<comment type="caution">
    <text evidence="2">The sequence shown here is derived from an EMBL/GenBank/DDBJ whole genome shotgun (WGS) entry which is preliminary data.</text>
</comment>
<feature type="region of interest" description="Disordered" evidence="1">
    <location>
        <begin position="15"/>
        <end position="65"/>
    </location>
</feature>
<feature type="compositionally biased region" description="Basic and acidic residues" evidence="1">
    <location>
        <begin position="56"/>
        <end position="65"/>
    </location>
</feature>
<feature type="non-terminal residue" evidence="2">
    <location>
        <position position="1"/>
    </location>
</feature>
<dbReference type="EMBL" id="CAKMRJ010004829">
    <property type="protein sequence ID" value="CAH1439429.1"/>
    <property type="molecule type" value="Genomic_DNA"/>
</dbReference>